<dbReference type="PANTHER" id="PTHR12289:SF72">
    <property type="entry name" value="GST N-TERMINAL DOMAIN-CONTAINING PROTEIN"/>
    <property type="match status" value="1"/>
</dbReference>
<dbReference type="Proteomes" id="UP000050794">
    <property type="component" value="Unassembled WGS sequence"/>
</dbReference>
<name>A0A183V1N1_TOXCA</name>
<dbReference type="AlphaFoldDB" id="A0A183V1N1"/>
<evidence type="ECO:0000313" key="2">
    <source>
        <dbReference type="Proteomes" id="UP000050794"/>
    </source>
</evidence>
<gene>
    <name evidence="1" type="ORF">TCNE_LOCUS14651</name>
</gene>
<dbReference type="WBParaSite" id="TCNE_0001465101-mRNA-1">
    <property type="protein sequence ID" value="TCNE_0001465101-mRNA-1"/>
    <property type="gene ID" value="TCNE_0001465101"/>
</dbReference>
<organism evidence="2 3">
    <name type="scientific">Toxocara canis</name>
    <name type="common">Canine roundworm</name>
    <dbReference type="NCBI Taxonomy" id="6265"/>
    <lineage>
        <taxon>Eukaryota</taxon>
        <taxon>Metazoa</taxon>
        <taxon>Ecdysozoa</taxon>
        <taxon>Nematoda</taxon>
        <taxon>Chromadorea</taxon>
        <taxon>Rhabditida</taxon>
        <taxon>Spirurina</taxon>
        <taxon>Ascaridomorpha</taxon>
        <taxon>Ascaridoidea</taxon>
        <taxon>Toxocaridae</taxon>
        <taxon>Toxocara</taxon>
    </lineage>
</organism>
<proteinExistence type="predicted"/>
<dbReference type="InterPro" id="IPR050931">
    <property type="entry name" value="Mito_Protein_Transport_Metaxin"/>
</dbReference>
<reference evidence="1 2" key="2">
    <citation type="submission" date="2018-11" db="EMBL/GenBank/DDBJ databases">
        <authorList>
            <consortium name="Pathogen Informatics"/>
        </authorList>
    </citation>
    <scope>NUCLEOTIDE SEQUENCE [LARGE SCALE GENOMIC DNA]</scope>
</reference>
<dbReference type="GO" id="GO:0005737">
    <property type="term" value="C:cytoplasm"/>
    <property type="evidence" value="ECO:0007669"/>
    <property type="project" value="TreeGrafter"/>
</dbReference>
<evidence type="ECO:0000313" key="3">
    <source>
        <dbReference type="WBParaSite" id="TCNE_0001465101-mRNA-1"/>
    </source>
</evidence>
<sequence length="76" mass="8593">MPAPPILKRDWQKDHVYLIQFPRAGCIPTLSPFALKLETWLRITGINYSVEEMASFLSYDVIAVQFAVALSAKIVL</sequence>
<evidence type="ECO:0000313" key="1">
    <source>
        <dbReference type="EMBL" id="VDM45972.1"/>
    </source>
</evidence>
<keyword evidence="2" id="KW-1185">Reference proteome</keyword>
<protein>
    <submittedName>
        <fullName evidence="1 3">Uncharacterized protein</fullName>
    </submittedName>
</protein>
<reference evidence="3" key="1">
    <citation type="submission" date="2016-06" db="UniProtKB">
        <authorList>
            <consortium name="WormBaseParasite"/>
        </authorList>
    </citation>
    <scope>IDENTIFICATION</scope>
</reference>
<dbReference type="EMBL" id="UYWY01022369">
    <property type="protein sequence ID" value="VDM45972.1"/>
    <property type="molecule type" value="Genomic_DNA"/>
</dbReference>
<dbReference type="PANTHER" id="PTHR12289">
    <property type="entry name" value="METAXIN RELATED"/>
    <property type="match status" value="1"/>
</dbReference>
<accession>A0A183V1N1</accession>